<keyword evidence="8" id="KW-1185">Reference proteome</keyword>
<evidence type="ECO:0000313" key="8">
    <source>
        <dbReference type="Proteomes" id="UP001470230"/>
    </source>
</evidence>
<keyword evidence="3 5" id="KW-0378">Hydrolase</keyword>
<evidence type="ECO:0000256" key="3">
    <source>
        <dbReference type="ARBA" id="ARBA00022801"/>
    </source>
</evidence>
<proteinExistence type="inferred from homology"/>
<dbReference type="PANTHER" id="PTHR21231">
    <property type="entry name" value="XPA-BINDING PROTEIN 1-RELATED"/>
    <property type="match status" value="1"/>
</dbReference>
<dbReference type="EMBL" id="JAPFFF010000009">
    <property type="protein sequence ID" value="KAK8882024.1"/>
    <property type="molecule type" value="Genomic_DNA"/>
</dbReference>
<reference evidence="7 8" key="1">
    <citation type="submission" date="2024-04" db="EMBL/GenBank/DDBJ databases">
        <title>Tritrichomonas musculus Genome.</title>
        <authorList>
            <person name="Alves-Ferreira E."/>
            <person name="Grigg M."/>
            <person name="Lorenzi H."/>
            <person name="Galac M."/>
        </authorList>
    </citation>
    <scope>NUCLEOTIDE SEQUENCE [LARGE SCALE GENOMIC DNA]</scope>
    <source>
        <strain evidence="7 8">EAF2021</strain>
    </source>
</reference>
<comment type="function">
    <text evidence="5">Small GTPase required for proper nuclear import of RNA polymerase II (RNAPII). May act at an RNAP assembly step prior to nuclear import.</text>
</comment>
<name>A0ABR2JTE7_9EUKA</name>
<dbReference type="InterPro" id="IPR027417">
    <property type="entry name" value="P-loop_NTPase"/>
</dbReference>
<evidence type="ECO:0000256" key="2">
    <source>
        <dbReference type="ARBA" id="ARBA00022741"/>
    </source>
</evidence>
<evidence type="ECO:0000256" key="1">
    <source>
        <dbReference type="ARBA" id="ARBA00005290"/>
    </source>
</evidence>
<keyword evidence="4 5" id="KW-0342">GTP-binding</keyword>
<dbReference type="CDD" id="cd17870">
    <property type="entry name" value="GPN1"/>
    <property type="match status" value="1"/>
</dbReference>
<keyword evidence="2 5" id="KW-0547">Nucleotide-binding</keyword>
<comment type="similarity">
    <text evidence="1 5">Belongs to the GPN-loop GTPase family.</text>
</comment>
<keyword evidence="5" id="KW-0963">Cytoplasm</keyword>
<sequence>MTTEPPKQPEQPQNPAQAEQTKQPEQINLPKSVLVVGLAGSGKSTLIHALNSYTYENKVPAYYVNLDPATAELDFSANVDIRDSVNYSQVMEGFKLGPNGAILTSLNLFATKFHDVVRILQSKKDVKFAFFDTPGQIEAFAWSASGGMITQELASTFPTVILFVVDIPRCSHTPTFISTMLYACSILYRSGLPVVLALTKTDVKPADEIISWMTDNDKFEEAISKEGDSSYFSDFNRSTGSIFSELYETIPVVPVSGMTGDGIPRLLQEIDKLAQSPKPSAPTSKE</sequence>
<evidence type="ECO:0000313" key="7">
    <source>
        <dbReference type="EMBL" id="KAK8882024.1"/>
    </source>
</evidence>
<dbReference type="Proteomes" id="UP001470230">
    <property type="component" value="Unassembled WGS sequence"/>
</dbReference>
<dbReference type="PANTHER" id="PTHR21231:SF8">
    <property type="entry name" value="GPN-LOOP GTPASE 1"/>
    <property type="match status" value="1"/>
</dbReference>
<accession>A0ABR2JTE7</accession>
<protein>
    <recommendedName>
        <fullName evidence="5">GPN-loop GTPase</fullName>
        <ecNumber evidence="5">3.6.5.-</ecNumber>
    </recommendedName>
</protein>
<dbReference type="EC" id="3.6.5.-" evidence="5"/>
<dbReference type="Pfam" id="PF03029">
    <property type="entry name" value="ATP_bind_1"/>
    <property type="match status" value="1"/>
</dbReference>
<evidence type="ECO:0000256" key="4">
    <source>
        <dbReference type="ARBA" id="ARBA00023134"/>
    </source>
</evidence>
<organism evidence="7 8">
    <name type="scientific">Tritrichomonas musculus</name>
    <dbReference type="NCBI Taxonomy" id="1915356"/>
    <lineage>
        <taxon>Eukaryota</taxon>
        <taxon>Metamonada</taxon>
        <taxon>Parabasalia</taxon>
        <taxon>Tritrichomonadida</taxon>
        <taxon>Tritrichomonadidae</taxon>
        <taxon>Tritrichomonas</taxon>
    </lineage>
</organism>
<evidence type="ECO:0000256" key="5">
    <source>
        <dbReference type="RuleBase" id="RU365059"/>
    </source>
</evidence>
<comment type="caution">
    <text evidence="7">The sequence shown here is derived from an EMBL/GenBank/DDBJ whole genome shotgun (WGS) entry which is preliminary data.</text>
</comment>
<comment type="subcellular location">
    <subcellularLocation>
        <location evidence="5">Cytoplasm</location>
    </subcellularLocation>
    <subcellularLocation>
        <location evidence="5">Nucleus</location>
    </subcellularLocation>
</comment>
<feature type="region of interest" description="Disordered" evidence="6">
    <location>
        <begin position="1"/>
        <end position="25"/>
    </location>
</feature>
<dbReference type="InterPro" id="IPR004130">
    <property type="entry name" value="Gpn"/>
</dbReference>
<dbReference type="Gene3D" id="3.40.50.300">
    <property type="entry name" value="P-loop containing nucleotide triphosphate hydrolases"/>
    <property type="match status" value="1"/>
</dbReference>
<dbReference type="SUPFAM" id="SSF52540">
    <property type="entry name" value="P-loop containing nucleoside triphosphate hydrolases"/>
    <property type="match status" value="1"/>
</dbReference>
<dbReference type="InterPro" id="IPR030230">
    <property type="entry name" value="Gpn1/Npa3/XAB1"/>
</dbReference>
<feature type="compositionally biased region" description="Low complexity" evidence="6">
    <location>
        <begin position="1"/>
        <end position="21"/>
    </location>
</feature>
<evidence type="ECO:0000256" key="6">
    <source>
        <dbReference type="SAM" id="MobiDB-lite"/>
    </source>
</evidence>
<gene>
    <name evidence="7" type="ORF">M9Y10_044663</name>
</gene>
<comment type="subunit">
    <text evidence="5">Binds to RNA polymerase II.</text>
</comment>